<evidence type="ECO:0000259" key="7">
    <source>
        <dbReference type="PROSITE" id="PS51462"/>
    </source>
</evidence>
<evidence type="ECO:0000256" key="2">
    <source>
        <dbReference type="ARBA" id="ARBA00001946"/>
    </source>
</evidence>
<dbReference type="KEGG" id="php:PhaeoP97_03462"/>
<dbReference type="SUPFAM" id="SSF55811">
    <property type="entry name" value="Nudix"/>
    <property type="match status" value="1"/>
</dbReference>
<dbReference type="CDD" id="cd03426">
    <property type="entry name" value="NUDIX_CoAse_Nudt7"/>
    <property type="match status" value="1"/>
</dbReference>
<feature type="domain" description="Nudix hydrolase" evidence="7">
    <location>
        <begin position="41"/>
        <end position="178"/>
    </location>
</feature>
<keyword evidence="5" id="KW-0460">Magnesium</keyword>
<accession>A0A1L3I9R2</accession>
<dbReference type="AlphaFoldDB" id="A0A1L3I9R2"/>
<proteinExistence type="predicted"/>
<protein>
    <submittedName>
        <fullName evidence="8">NTP pyrophosphohydrolase</fullName>
    </submittedName>
</protein>
<dbReference type="Pfam" id="PF00293">
    <property type="entry name" value="NUDIX"/>
    <property type="match status" value="1"/>
</dbReference>
<dbReference type="NCBIfam" id="NF007980">
    <property type="entry name" value="PRK10707.1"/>
    <property type="match status" value="1"/>
</dbReference>
<reference evidence="9" key="1">
    <citation type="submission" date="2016-07" db="EMBL/GenBank/DDBJ databases">
        <title>Phaeobacter portensis sp. nov., a tropodithietic acid producing bacterium isolated from a German harbor.</title>
        <authorList>
            <person name="Freese H.M."/>
            <person name="Bunk B."/>
            <person name="Breider S."/>
            <person name="Brinkhoff T."/>
        </authorList>
    </citation>
    <scope>NUCLEOTIDE SEQUENCE [LARGE SCALE GENOMIC DNA]</scope>
    <source>
        <strain evidence="9">P97</strain>
    </source>
</reference>
<comment type="cofactor">
    <cofactor evidence="1">
        <name>Mn(2+)</name>
        <dbReference type="ChEBI" id="CHEBI:29035"/>
    </cofactor>
</comment>
<dbReference type="Gene3D" id="3.90.79.10">
    <property type="entry name" value="Nucleoside Triphosphate Pyrophosphohydrolase"/>
    <property type="match status" value="1"/>
</dbReference>
<evidence type="ECO:0000256" key="4">
    <source>
        <dbReference type="ARBA" id="ARBA00022801"/>
    </source>
</evidence>
<dbReference type="PANTHER" id="PTHR12992:SF11">
    <property type="entry name" value="MITOCHONDRIAL COENZYME A DIPHOSPHATASE NUDT8"/>
    <property type="match status" value="1"/>
</dbReference>
<keyword evidence="9" id="KW-1185">Reference proteome</keyword>
<evidence type="ECO:0000256" key="3">
    <source>
        <dbReference type="ARBA" id="ARBA00022723"/>
    </source>
</evidence>
<dbReference type="PANTHER" id="PTHR12992">
    <property type="entry name" value="NUDIX HYDROLASE"/>
    <property type="match status" value="1"/>
</dbReference>
<name>A0A1L3I9R2_9RHOB</name>
<dbReference type="Proteomes" id="UP000183859">
    <property type="component" value="Chromosome"/>
</dbReference>
<dbReference type="InterPro" id="IPR045121">
    <property type="entry name" value="CoAse"/>
</dbReference>
<evidence type="ECO:0000313" key="8">
    <source>
        <dbReference type="EMBL" id="APG48815.1"/>
    </source>
</evidence>
<keyword evidence="6" id="KW-0464">Manganese</keyword>
<dbReference type="PROSITE" id="PS51462">
    <property type="entry name" value="NUDIX"/>
    <property type="match status" value="1"/>
</dbReference>
<gene>
    <name evidence="8" type="ORF">PhaeoP97_03462</name>
</gene>
<sequence length="204" mass="22459">MWKRVIVPDLLTRLTGALGVDGPGSTDFDLNPDVALPADRKLRPAGVLVAISTVDGDPRVILTKRSSALKHHPGQIAFAGGKQDEGDASVADAALREAWEEIGLPRHFPRILGHLPQHETVTGFVVTPVVGLIDQKFDIKAEAGEVAEVFSVPLAYLCDPTNYQIQSRRWRGVRRHYFAVPYGPYYIWGATARMLRGLAERMQP</sequence>
<dbReference type="EMBL" id="CP016364">
    <property type="protein sequence ID" value="APG48815.1"/>
    <property type="molecule type" value="Genomic_DNA"/>
</dbReference>
<keyword evidence="3" id="KW-0479">Metal-binding</keyword>
<evidence type="ECO:0000256" key="1">
    <source>
        <dbReference type="ARBA" id="ARBA00001936"/>
    </source>
</evidence>
<dbReference type="InterPro" id="IPR015797">
    <property type="entry name" value="NUDIX_hydrolase-like_dom_sf"/>
</dbReference>
<dbReference type="InterPro" id="IPR000086">
    <property type="entry name" value="NUDIX_hydrolase_dom"/>
</dbReference>
<dbReference type="GO" id="GO:0010945">
    <property type="term" value="F:coenzyme A diphosphatase activity"/>
    <property type="evidence" value="ECO:0007669"/>
    <property type="project" value="InterPro"/>
</dbReference>
<dbReference type="GO" id="GO:0046872">
    <property type="term" value="F:metal ion binding"/>
    <property type="evidence" value="ECO:0007669"/>
    <property type="project" value="UniProtKB-KW"/>
</dbReference>
<evidence type="ECO:0000313" key="9">
    <source>
        <dbReference type="Proteomes" id="UP000183859"/>
    </source>
</evidence>
<comment type="cofactor">
    <cofactor evidence="2">
        <name>Mg(2+)</name>
        <dbReference type="ChEBI" id="CHEBI:18420"/>
    </cofactor>
</comment>
<keyword evidence="4 8" id="KW-0378">Hydrolase</keyword>
<dbReference type="STRING" id="1844006.PhaeoP97_03462"/>
<evidence type="ECO:0000256" key="6">
    <source>
        <dbReference type="ARBA" id="ARBA00023211"/>
    </source>
</evidence>
<organism evidence="8 9">
    <name type="scientific">Phaeobacter porticola</name>
    <dbReference type="NCBI Taxonomy" id="1844006"/>
    <lineage>
        <taxon>Bacteria</taxon>
        <taxon>Pseudomonadati</taxon>
        <taxon>Pseudomonadota</taxon>
        <taxon>Alphaproteobacteria</taxon>
        <taxon>Rhodobacterales</taxon>
        <taxon>Roseobacteraceae</taxon>
        <taxon>Phaeobacter</taxon>
    </lineage>
</organism>
<evidence type="ECO:0000256" key="5">
    <source>
        <dbReference type="ARBA" id="ARBA00022842"/>
    </source>
</evidence>